<dbReference type="PANTHER" id="PTHR30273:SF2">
    <property type="entry name" value="PROTEIN FECR"/>
    <property type="match status" value="1"/>
</dbReference>
<dbReference type="Proteomes" id="UP000285173">
    <property type="component" value="Unassembled WGS sequence"/>
</dbReference>
<dbReference type="InterPro" id="IPR006860">
    <property type="entry name" value="FecR"/>
</dbReference>
<dbReference type="InterPro" id="IPR012373">
    <property type="entry name" value="Ferrdict_sens_TM"/>
</dbReference>
<keyword evidence="1" id="KW-0472">Membrane</keyword>
<dbReference type="PIRSF" id="PIRSF018266">
    <property type="entry name" value="FecR"/>
    <property type="match status" value="1"/>
</dbReference>
<evidence type="ECO:0000256" key="1">
    <source>
        <dbReference type="SAM" id="Phobius"/>
    </source>
</evidence>
<keyword evidence="1" id="KW-0812">Transmembrane</keyword>
<dbReference type="RefSeq" id="WP_122203053.1">
    <property type="nucleotide sequence ID" value="NZ_QRKC01000001.1"/>
</dbReference>
<evidence type="ECO:0000259" key="2">
    <source>
        <dbReference type="Pfam" id="PF04773"/>
    </source>
</evidence>
<keyword evidence="1" id="KW-1133">Transmembrane helix</keyword>
<evidence type="ECO:0000313" key="4">
    <source>
        <dbReference type="EMBL" id="RGZ48383.1"/>
    </source>
</evidence>
<name>A0A3R6DFL9_9BACT</name>
<dbReference type="EMBL" id="QRKC01000001">
    <property type="protein sequence ID" value="RHH80374.1"/>
    <property type="molecule type" value="Genomic_DNA"/>
</dbReference>
<dbReference type="InterPro" id="IPR032508">
    <property type="entry name" value="FecR_C"/>
</dbReference>
<dbReference type="Pfam" id="PF16344">
    <property type="entry name" value="FecR_C"/>
    <property type="match status" value="1"/>
</dbReference>
<organism evidence="4 7">
    <name type="scientific">Parabacteroides merdae</name>
    <dbReference type="NCBI Taxonomy" id="46503"/>
    <lineage>
        <taxon>Bacteria</taxon>
        <taxon>Pseudomonadati</taxon>
        <taxon>Bacteroidota</taxon>
        <taxon>Bacteroidia</taxon>
        <taxon>Bacteroidales</taxon>
        <taxon>Tannerellaceae</taxon>
        <taxon>Parabacteroides</taxon>
    </lineage>
</organism>
<proteinExistence type="predicted"/>
<dbReference type="Gene3D" id="3.55.50.30">
    <property type="match status" value="1"/>
</dbReference>
<evidence type="ECO:0000313" key="6">
    <source>
        <dbReference type="Proteomes" id="UP000283732"/>
    </source>
</evidence>
<evidence type="ECO:0000313" key="7">
    <source>
        <dbReference type="Proteomes" id="UP000285173"/>
    </source>
</evidence>
<dbReference type="Pfam" id="PF04773">
    <property type="entry name" value="FecR"/>
    <property type="match status" value="1"/>
</dbReference>
<accession>A0A3R6DFL9</accession>
<gene>
    <name evidence="5" type="ORF">DW191_04570</name>
    <name evidence="4" type="ORF">DW986_09180</name>
</gene>
<comment type="caution">
    <text evidence="4">The sequence shown here is derived from an EMBL/GenBank/DDBJ whole genome shotgun (WGS) entry which is preliminary data.</text>
</comment>
<evidence type="ECO:0000259" key="3">
    <source>
        <dbReference type="Pfam" id="PF16344"/>
    </source>
</evidence>
<dbReference type="Gene3D" id="2.60.120.1440">
    <property type="match status" value="1"/>
</dbReference>
<reference evidence="6 7" key="1">
    <citation type="submission" date="2018-08" db="EMBL/GenBank/DDBJ databases">
        <title>A genome reference for cultivated species of the human gut microbiota.</title>
        <authorList>
            <person name="Zou Y."/>
            <person name="Xue W."/>
            <person name="Luo G."/>
        </authorList>
    </citation>
    <scope>NUCLEOTIDE SEQUENCE [LARGE SCALE GENOMIC DNA]</scope>
    <source>
        <strain evidence="5 6">AM16-50</strain>
        <strain evidence="4 7">AM50-15</strain>
    </source>
</reference>
<evidence type="ECO:0000313" key="5">
    <source>
        <dbReference type="EMBL" id="RHH80374.1"/>
    </source>
</evidence>
<protein>
    <submittedName>
        <fullName evidence="4">DUF4974 domain-containing protein</fullName>
    </submittedName>
</protein>
<feature type="domain" description="Protein FecR C-terminal" evidence="3">
    <location>
        <begin position="278"/>
        <end position="345"/>
    </location>
</feature>
<dbReference type="PANTHER" id="PTHR30273">
    <property type="entry name" value="PERIPLASMIC SIGNAL SENSOR AND SIGMA FACTOR ACTIVATOR FECR-RELATED"/>
    <property type="match status" value="1"/>
</dbReference>
<feature type="domain" description="FecR protein" evidence="2">
    <location>
        <begin position="134"/>
        <end position="228"/>
    </location>
</feature>
<dbReference type="Proteomes" id="UP000283732">
    <property type="component" value="Unassembled WGS sequence"/>
</dbReference>
<dbReference type="EMBL" id="QSEF01000011">
    <property type="protein sequence ID" value="RGZ48383.1"/>
    <property type="molecule type" value="Genomic_DNA"/>
</dbReference>
<dbReference type="GO" id="GO:0016989">
    <property type="term" value="F:sigma factor antagonist activity"/>
    <property type="evidence" value="ECO:0007669"/>
    <property type="project" value="TreeGrafter"/>
</dbReference>
<sequence length="349" mass="40551">MSEKYNIEELIIRFLQQDINEEELHYLESWLEEDAEHKSYFFGLKSISDSSRRSFFSKEEVNEASWQRMLARIEKHQEKNPSLGKSRTRDLWFSCVKYAAIIIFAIGAGWGIHEFQGKIHRSDLAEKDLVYNEIHVQKGGRANTVLLSDGSKVILNAATTFRYPTSFDGEKRQVYLDGEAYFEVSKNSEKPFVVKLKKQEITVLGTIFNVQAYGHESYSEVTLLTGRILLEAFNERGESMSRMYLKPDQKALSDNSTGSVSLQEVNASLSNAWINGEYKFKDEPLASIVKRLENYYNVNIHLDDKRLEKIRYTGTFSLDQDILDVFRIIDYEKQFTFKRVKKDIFITSK</sequence>
<dbReference type="AlphaFoldDB" id="A0A3R6DFL9"/>
<feature type="transmembrane region" description="Helical" evidence="1">
    <location>
        <begin position="91"/>
        <end position="112"/>
    </location>
</feature>